<dbReference type="eggNOG" id="COG0265">
    <property type="taxonomic scope" value="Bacteria"/>
</dbReference>
<protein>
    <recommendedName>
        <fullName evidence="3">Peptidase S1 domain-containing protein</fullName>
    </recommendedName>
</protein>
<evidence type="ECO:0008006" key="3">
    <source>
        <dbReference type="Google" id="ProtNLM"/>
    </source>
</evidence>
<dbReference type="AlphaFoldDB" id="M1NY83"/>
<dbReference type="SUPFAM" id="SSF50494">
    <property type="entry name" value="Trypsin-like serine proteases"/>
    <property type="match status" value="1"/>
</dbReference>
<organism evidence="1 2">
    <name type="scientific">Corynebacterium halotolerans YIM 70093 = DSM 44683</name>
    <dbReference type="NCBI Taxonomy" id="1121362"/>
    <lineage>
        <taxon>Bacteria</taxon>
        <taxon>Bacillati</taxon>
        <taxon>Actinomycetota</taxon>
        <taxon>Actinomycetes</taxon>
        <taxon>Mycobacteriales</taxon>
        <taxon>Corynebacteriaceae</taxon>
        <taxon>Corynebacterium</taxon>
    </lineage>
</organism>
<proteinExistence type="predicted"/>
<dbReference type="EMBL" id="CP003697">
    <property type="protein sequence ID" value="AGF72460.1"/>
    <property type="molecule type" value="Genomic_DNA"/>
</dbReference>
<evidence type="ECO:0000313" key="1">
    <source>
        <dbReference type="EMBL" id="AGF72460.1"/>
    </source>
</evidence>
<dbReference type="Pfam" id="PF13365">
    <property type="entry name" value="Trypsin_2"/>
    <property type="match status" value="1"/>
</dbReference>
<accession>M1NY83</accession>
<dbReference type="KEGG" id="chn:A605_07290"/>
<keyword evidence="2" id="KW-1185">Reference proteome</keyword>
<gene>
    <name evidence="1" type="ORF">A605_07290</name>
</gene>
<dbReference type="Proteomes" id="UP000011723">
    <property type="component" value="Chromosome"/>
</dbReference>
<dbReference type="InterPro" id="IPR009003">
    <property type="entry name" value="Peptidase_S1_PA"/>
</dbReference>
<sequence length="185" mass="19940">MLISPDLSAADNARTEYALTCAHFLRDRSGPLDVGGAHFRAKVLGAVTVPWTDLAVVRLDTPSPPKTLLPLATRRARWLAPALTQGFGGSWYKRRDRAGRVVGWTPVAASRDLRTLVRPGVILHNDPKVVRGDSGGPIIVDDEIVAVQSLIMDPFGVNLGIAAGSQVAPHLPRIRSAVEALRRAY</sequence>
<dbReference type="STRING" id="1121362.A605_07290"/>
<dbReference type="HOGENOM" id="CLU_116630_0_0_11"/>
<name>M1NY83_9CORY</name>
<dbReference type="PATRIC" id="fig|1121362.3.peg.1471"/>
<reference evidence="1 2" key="1">
    <citation type="journal article" date="2012" name="Stand. Genomic Sci.">
        <title>Genome sequence of the halotolerant bacterium Corynebacterium halotolerans type strain YIM 70093(T) (= DSM 44683(T)).</title>
        <authorList>
            <person name="Ruckert C."/>
            <person name="Albersmeier A."/>
            <person name="Al-Dilaimi A."/>
            <person name="Niehaus K."/>
            <person name="Szczepanowski R."/>
            <person name="Kalinowski J."/>
        </authorList>
    </citation>
    <scope>NUCLEOTIDE SEQUENCE [LARGE SCALE GENOMIC DNA]</scope>
    <source>
        <strain evidence="1">YIM 70093</strain>
    </source>
</reference>
<evidence type="ECO:0000313" key="2">
    <source>
        <dbReference type="Proteomes" id="UP000011723"/>
    </source>
</evidence>